<reference evidence="2" key="1">
    <citation type="journal article" date="2012" name="Nat. Biotechnol.">
        <title>Reference genome sequence of the model plant Setaria.</title>
        <authorList>
            <person name="Bennetzen J.L."/>
            <person name="Schmutz J."/>
            <person name="Wang H."/>
            <person name="Percifield R."/>
            <person name="Hawkins J."/>
            <person name="Pontaroli A.C."/>
            <person name="Estep M."/>
            <person name="Feng L."/>
            <person name="Vaughn J.N."/>
            <person name="Grimwood J."/>
            <person name="Jenkins J."/>
            <person name="Barry K."/>
            <person name="Lindquist E."/>
            <person name="Hellsten U."/>
            <person name="Deshpande S."/>
            <person name="Wang X."/>
            <person name="Wu X."/>
            <person name="Mitros T."/>
            <person name="Triplett J."/>
            <person name="Yang X."/>
            <person name="Ye C.Y."/>
            <person name="Mauro-Herrera M."/>
            <person name="Wang L."/>
            <person name="Li P."/>
            <person name="Sharma M."/>
            <person name="Sharma R."/>
            <person name="Ronald P.C."/>
            <person name="Panaud O."/>
            <person name="Kellogg E.A."/>
            <person name="Brutnell T.P."/>
            <person name="Doust A.N."/>
            <person name="Tuskan G.A."/>
            <person name="Rokhsar D."/>
            <person name="Devos K.M."/>
        </authorList>
    </citation>
    <scope>NUCLEOTIDE SEQUENCE [LARGE SCALE GENOMIC DNA]</scope>
    <source>
        <strain evidence="2">cv. Yugu1</strain>
    </source>
</reference>
<dbReference type="InParanoid" id="K3XTS1"/>
<accession>K3XTS1</accession>
<dbReference type="EMBL" id="AGNK02002773">
    <property type="status" value="NOT_ANNOTATED_CDS"/>
    <property type="molecule type" value="Genomic_DNA"/>
</dbReference>
<reference evidence="1" key="2">
    <citation type="submission" date="2018-08" db="UniProtKB">
        <authorList>
            <consortium name="EnsemblPlants"/>
        </authorList>
    </citation>
    <scope>IDENTIFICATION</scope>
    <source>
        <strain evidence="1">Yugu1</strain>
    </source>
</reference>
<evidence type="ECO:0000313" key="1">
    <source>
        <dbReference type="EnsemblPlants" id="KQL03586"/>
    </source>
</evidence>
<dbReference type="AlphaFoldDB" id="K3XTS1"/>
<dbReference type="HOGENOM" id="CLU_2531762_0_0_1"/>
<evidence type="ECO:0000313" key="2">
    <source>
        <dbReference type="Proteomes" id="UP000004995"/>
    </source>
</evidence>
<protein>
    <submittedName>
        <fullName evidence="1">Uncharacterized protein</fullName>
    </submittedName>
</protein>
<dbReference type="Gramene" id="KQL03586">
    <property type="protein sequence ID" value="KQL03586"/>
    <property type="gene ID" value="SETIT_005328mg"/>
</dbReference>
<name>K3XTS1_SETIT</name>
<dbReference type="EnsemblPlants" id="KQL03586">
    <property type="protein sequence ID" value="KQL03586"/>
    <property type="gene ID" value="SETIT_005328mg"/>
</dbReference>
<sequence length="84" mass="9079">MCPSSNFQAATADQQLTHSSCSSGQCVHTSKIETPVISNSNIRSLRISSSSGKNKKKTKQCFCQSFRVPVLQCTNASSIVCDYS</sequence>
<keyword evidence="2" id="KW-1185">Reference proteome</keyword>
<dbReference type="Proteomes" id="UP000004995">
    <property type="component" value="Unassembled WGS sequence"/>
</dbReference>
<proteinExistence type="predicted"/>
<organism evidence="1 2">
    <name type="scientific">Setaria italica</name>
    <name type="common">Foxtail millet</name>
    <name type="synonym">Panicum italicum</name>
    <dbReference type="NCBI Taxonomy" id="4555"/>
    <lineage>
        <taxon>Eukaryota</taxon>
        <taxon>Viridiplantae</taxon>
        <taxon>Streptophyta</taxon>
        <taxon>Embryophyta</taxon>
        <taxon>Tracheophyta</taxon>
        <taxon>Spermatophyta</taxon>
        <taxon>Magnoliopsida</taxon>
        <taxon>Liliopsida</taxon>
        <taxon>Poales</taxon>
        <taxon>Poaceae</taxon>
        <taxon>PACMAD clade</taxon>
        <taxon>Panicoideae</taxon>
        <taxon>Panicodae</taxon>
        <taxon>Paniceae</taxon>
        <taxon>Cenchrinae</taxon>
        <taxon>Setaria</taxon>
    </lineage>
</organism>